<feature type="domain" description="DUF4131" evidence="9">
    <location>
        <begin position="144"/>
        <end position="184"/>
    </location>
</feature>
<protein>
    <submittedName>
        <fullName evidence="10">DNA internalization-related competence protein ComEC/Rec2</fullName>
    </submittedName>
</protein>
<evidence type="ECO:0000259" key="9">
    <source>
        <dbReference type="Pfam" id="PF13567"/>
    </source>
</evidence>
<dbReference type="EMBL" id="FNCK01000008">
    <property type="protein sequence ID" value="SDG42636.1"/>
    <property type="molecule type" value="Genomic_DNA"/>
</dbReference>
<dbReference type="InterPro" id="IPR004477">
    <property type="entry name" value="ComEC_N"/>
</dbReference>
<feature type="transmembrane region" description="Helical" evidence="6">
    <location>
        <begin position="317"/>
        <end position="334"/>
    </location>
</feature>
<keyword evidence="2" id="KW-1003">Cell membrane</keyword>
<proteinExistence type="predicted"/>
<evidence type="ECO:0000256" key="6">
    <source>
        <dbReference type="SAM" id="Phobius"/>
    </source>
</evidence>
<dbReference type="PANTHER" id="PTHR30619:SF7">
    <property type="entry name" value="BETA-LACTAMASE DOMAIN PROTEIN"/>
    <property type="match status" value="1"/>
</dbReference>
<dbReference type="PANTHER" id="PTHR30619">
    <property type="entry name" value="DNA INTERNALIZATION/COMPETENCE PROTEIN COMEC/REC2"/>
    <property type="match status" value="1"/>
</dbReference>
<dbReference type="NCBIfam" id="TIGR00361">
    <property type="entry name" value="ComEC_Rec2"/>
    <property type="match status" value="1"/>
</dbReference>
<keyword evidence="5 6" id="KW-0472">Membrane</keyword>
<feature type="domain" description="Metallo-beta-lactamase" evidence="7">
    <location>
        <begin position="525"/>
        <end position="733"/>
    </location>
</feature>
<feature type="domain" description="ComEC/Rec2-related protein" evidence="8">
    <location>
        <begin position="233"/>
        <end position="487"/>
    </location>
</feature>
<feature type="transmembrane region" description="Helical" evidence="6">
    <location>
        <begin position="340"/>
        <end position="360"/>
    </location>
</feature>
<dbReference type="InterPro" id="IPR004797">
    <property type="entry name" value="Competence_ComEC/Rec2"/>
</dbReference>
<dbReference type="AlphaFoldDB" id="A0A1G7U4Y0"/>
<comment type="subcellular location">
    <subcellularLocation>
        <location evidence="1">Cell membrane</location>
        <topology evidence="1">Multi-pass membrane protein</topology>
    </subcellularLocation>
</comment>
<feature type="transmembrane region" description="Helical" evidence="6">
    <location>
        <begin position="52"/>
        <end position="70"/>
    </location>
</feature>
<reference evidence="10 11" key="1">
    <citation type="submission" date="2016-10" db="EMBL/GenBank/DDBJ databases">
        <authorList>
            <person name="de Groot N.N."/>
        </authorList>
    </citation>
    <scope>NUCLEOTIDE SEQUENCE [LARGE SCALE GENOMIC DNA]</scope>
    <source>
        <strain evidence="10 11">ATCC BAA-466</strain>
    </source>
</reference>
<evidence type="ECO:0000259" key="7">
    <source>
        <dbReference type="Pfam" id="PF00753"/>
    </source>
</evidence>
<dbReference type="STRING" id="120956.SAMN05421791_10866"/>
<evidence type="ECO:0000313" key="10">
    <source>
        <dbReference type="EMBL" id="SDG42636.1"/>
    </source>
</evidence>
<evidence type="ECO:0000259" key="8">
    <source>
        <dbReference type="Pfam" id="PF03772"/>
    </source>
</evidence>
<feature type="transmembrane region" description="Helical" evidence="6">
    <location>
        <begin position="380"/>
        <end position="408"/>
    </location>
</feature>
<keyword evidence="4 6" id="KW-1133">Transmembrane helix</keyword>
<accession>A0A1G7U4Y0</accession>
<evidence type="ECO:0000256" key="2">
    <source>
        <dbReference type="ARBA" id="ARBA00022475"/>
    </source>
</evidence>
<dbReference type="Pfam" id="PF13567">
    <property type="entry name" value="DUF4131"/>
    <property type="match status" value="1"/>
</dbReference>
<gene>
    <name evidence="10" type="ORF">SAMN05421791_10866</name>
</gene>
<dbReference type="CDD" id="cd07731">
    <property type="entry name" value="ComA-like_MBL-fold"/>
    <property type="match status" value="1"/>
</dbReference>
<dbReference type="InterPro" id="IPR052159">
    <property type="entry name" value="Competence_DNA_uptake"/>
</dbReference>
<feature type="transmembrane region" description="Helical" evidence="6">
    <location>
        <begin position="242"/>
        <end position="262"/>
    </location>
</feature>
<feature type="transmembrane region" description="Helical" evidence="6">
    <location>
        <begin position="282"/>
        <end position="305"/>
    </location>
</feature>
<evidence type="ECO:0000313" key="11">
    <source>
        <dbReference type="Proteomes" id="UP000199708"/>
    </source>
</evidence>
<feature type="transmembrane region" description="Helical" evidence="6">
    <location>
        <begin position="495"/>
        <end position="514"/>
    </location>
</feature>
<feature type="transmembrane region" description="Helical" evidence="6">
    <location>
        <begin position="12"/>
        <end position="40"/>
    </location>
</feature>
<feature type="transmembrane region" description="Helical" evidence="6">
    <location>
        <begin position="464"/>
        <end position="489"/>
    </location>
</feature>
<dbReference type="Pfam" id="PF03772">
    <property type="entry name" value="Competence"/>
    <property type="match status" value="1"/>
</dbReference>
<sequence>MINVFQNSQYHWTLIAIVVSFFMLFIIQPIFPLIILFALGVYRIWVCRNRELMALVIGILLLVFLNYRSLENQWQSQILMFEEGEQIKSELVINPNHIQQNEDIFYGEGGLFSENEEIIPVIVNYWNKKDIQQDLPDLTASSYVLAIKGKIKRIEANRNFDLFDYQSYLKRKGIAWELEIDQIEGVKVSQSNQSNFFLIQLINLRARLTHYFRRCAQIPLVSIHNKLLYNLNSTTYRDYKPAFMTLGILHFFSISGFHVNYIRNVLTYILLRIGISPSKSKVIVFTVLILFAWLVDWPIGALRSLLVNGFNFLRRRFHWPFSPLDCLSIVYILLLVINPYFIHSLAYILSFLMSYLIYFYQGTNKTHFPIHWQQKMEVTLFCFLFSWPLLLSSSFEINFLQVGIVLIFTPLFEAWIMPAMFGFSTLLLLSQLAPKLLQLIQWLSNIFELVWETFSIHKWVKSGVLVLGSGGFMLLVFLFVLGIVWFYFLKSKPNRAWKLLLLGYLLVIVIYPYLDLRDRIIILDVGQGDALLYKKAFSKKAWLIDTGGKVVNSQNTVQIDPEYAYKNLIPALKAQGITCLEGVIITHPDIDHLGNLSALEQEMPIKHLYYSVITQKSEIWRKINHKFSKNIHHHVIQPGKNIKIKEGDIELLSLNMPEPYNEDKSNASSLISILTIQNRKMVNMADLPLELEEAFLKTFDNRKIDFLKIGHHGSKTSTSDRLLDQLKPELTFISSGKNNRYQHPHPETLYKLKKRGITYLDTQEVGAIEIAHHPLYGWQVKTALKANE</sequence>
<evidence type="ECO:0000256" key="3">
    <source>
        <dbReference type="ARBA" id="ARBA00022692"/>
    </source>
</evidence>
<dbReference type="SUPFAM" id="SSF56281">
    <property type="entry name" value="Metallo-hydrolase/oxidoreductase"/>
    <property type="match status" value="1"/>
</dbReference>
<dbReference type="Proteomes" id="UP000199708">
    <property type="component" value="Unassembled WGS sequence"/>
</dbReference>
<keyword evidence="3 6" id="KW-0812">Transmembrane</keyword>
<keyword evidence="11" id="KW-1185">Reference proteome</keyword>
<dbReference type="InterPro" id="IPR025405">
    <property type="entry name" value="DUF4131"/>
</dbReference>
<dbReference type="GO" id="GO:0030420">
    <property type="term" value="P:establishment of competence for transformation"/>
    <property type="evidence" value="ECO:0007669"/>
    <property type="project" value="InterPro"/>
</dbReference>
<dbReference type="NCBIfam" id="TIGR00360">
    <property type="entry name" value="ComEC_N-term"/>
    <property type="match status" value="1"/>
</dbReference>
<evidence type="ECO:0000256" key="5">
    <source>
        <dbReference type="ARBA" id="ARBA00023136"/>
    </source>
</evidence>
<evidence type="ECO:0000256" key="1">
    <source>
        <dbReference type="ARBA" id="ARBA00004651"/>
    </source>
</evidence>
<dbReference type="GO" id="GO:0005886">
    <property type="term" value="C:plasma membrane"/>
    <property type="evidence" value="ECO:0007669"/>
    <property type="project" value="UniProtKB-SubCell"/>
</dbReference>
<dbReference type="Pfam" id="PF00753">
    <property type="entry name" value="Lactamase_B"/>
    <property type="match status" value="1"/>
</dbReference>
<dbReference type="RefSeq" id="WP_168427186.1">
    <property type="nucleotide sequence ID" value="NZ_FNCK01000008.1"/>
</dbReference>
<organism evidence="10 11">
    <name type="scientific">Facklamia miroungae</name>
    <dbReference type="NCBI Taxonomy" id="120956"/>
    <lineage>
        <taxon>Bacteria</taxon>
        <taxon>Bacillati</taxon>
        <taxon>Bacillota</taxon>
        <taxon>Bacilli</taxon>
        <taxon>Lactobacillales</taxon>
        <taxon>Aerococcaceae</taxon>
        <taxon>Facklamia</taxon>
    </lineage>
</organism>
<dbReference type="InterPro" id="IPR035681">
    <property type="entry name" value="ComA-like_MBL"/>
</dbReference>
<evidence type="ECO:0000256" key="4">
    <source>
        <dbReference type="ARBA" id="ARBA00022989"/>
    </source>
</evidence>
<dbReference type="InterPro" id="IPR036866">
    <property type="entry name" value="RibonucZ/Hydroxyglut_hydro"/>
</dbReference>
<dbReference type="InterPro" id="IPR001279">
    <property type="entry name" value="Metallo-B-lactamas"/>
</dbReference>
<name>A0A1G7U4Y0_9LACT</name>
<dbReference type="Gene3D" id="3.60.15.10">
    <property type="entry name" value="Ribonuclease Z/Hydroxyacylglutathione hydrolase-like"/>
    <property type="match status" value="1"/>
</dbReference>